<proteinExistence type="predicted"/>
<dbReference type="Pfam" id="PF13692">
    <property type="entry name" value="Glyco_trans_1_4"/>
    <property type="match status" value="1"/>
</dbReference>
<feature type="domain" description="Glycosyltransferase subfamily 4-like N-terminal" evidence="1">
    <location>
        <begin position="16"/>
        <end position="200"/>
    </location>
</feature>
<evidence type="ECO:0000259" key="1">
    <source>
        <dbReference type="Pfam" id="PF13439"/>
    </source>
</evidence>
<evidence type="ECO:0000313" key="2">
    <source>
        <dbReference type="EMBL" id="MBB1163329.1"/>
    </source>
</evidence>
<dbReference type="RefSeq" id="WP_182666153.1">
    <property type="nucleotide sequence ID" value="NZ_JACIVI010000008.1"/>
</dbReference>
<dbReference type="CDD" id="cd03801">
    <property type="entry name" value="GT4_PimA-like"/>
    <property type="match status" value="1"/>
</dbReference>
<dbReference type="PANTHER" id="PTHR45947:SF3">
    <property type="entry name" value="SULFOQUINOVOSYL TRANSFERASE SQD2"/>
    <property type="match status" value="1"/>
</dbReference>
<organism evidence="2 3">
    <name type="scientific">Aquariibacter albus</name>
    <dbReference type="NCBI Taxonomy" id="2759899"/>
    <lineage>
        <taxon>Bacteria</taxon>
        <taxon>Pseudomonadati</taxon>
        <taxon>Pseudomonadota</taxon>
        <taxon>Betaproteobacteria</taxon>
        <taxon>Burkholderiales</taxon>
        <taxon>Sphaerotilaceae</taxon>
        <taxon>Aquariibacter</taxon>
    </lineage>
</organism>
<dbReference type="InterPro" id="IPR028098">
    <property type="entry name" value="Glyco_trans_4-like_N"/>
</dbReference>
<reference evidence="2 3" key="1">
    <citation type="submission" date="2020-08" db="EMBL/GenBank/DDBJ databases">
        <title>Aquariorum lacteus gen. nov., sp. nov., a new member of the family Comamonadaceae, isolated from freshwater aquarium.</title>
        <authorList>
            <person name="Chun S.-J."/>
        </authorList>
    </citation>
    <scope>NUCLEOTIDE SEQUENCE [LARGE SCALE GENOMIC DNA]</scope>
    <source>
        <strain evidence="2 3">SJAQ100</strain>
    </source>
</reference>
<dbReference type="Pfam" id="PF13439">
    <property type="entry name" value="Glyco_transf_4"/>
    <property type="match status" value="1"/>
</dbReference>
<dbReference type="PANTHER" id="PTHR45947">
    <property type="entry name" value="SULFOQUINOVOSYL TRANSFERASE SQD2"/>
    <property type="match status" value="1"/>
</dbReference>
<dbReference type="SUPFAM" id="SSF53756">
    <property type="entry name" value="UDP-Glycosyltransferase/glycogen phosphorylase"/>
    <property type="match status" value="1"/>
</dbReference>
<name>A0A839HUL5_9BURK</name>
<gene>
    <name evidence="2" type="ORF">H4F90_15255</name>
</gene>
<keyword evidence="3" id="KW-1185">Reference proteome</keyword>
<evidence type="ECO:0000313" key="3">
    <source>
        <dbReference type="Proteomes" id="UP000586093"/>
    </source>
</evidence>
<keyword evidence="2" id="KW-0808">Transferase</keyword>
<protein>
    <submittedName>
        <fullName evidence="2">Glycosyltransferase family 4 protein</fullName>
    </submittedName>
</protein>
<sequence>MRIALLSYEYPPETGFGGIGSYTWHHARGLAALGHEVHVLAGARTPQPFTTRLEGAVHVHRHWAGDRVMRAADLPGRWGWWWTRQRLQNAWSMAQGLAELRRRHRIDLVEAPECGAEGAALPRGRGDPPLLLRLHSPAQLIMPFYDVRAGDRWACAQVERRGLRRARAVSACSRFVAEATEAAIALGRPAEVMFNGLDLDWFDACEDDDAVLRRLDLPPDRPVVLFSGRLERRKGVALLGEIAARLLSRHEVSLVLAGDDLFGHLQRDILPALAGRRLRGGLHPVGHRSIAEIRALVRRCSAFLLPSLWENCPYAALEAMAAGRPVVAARQGGMPELIEDGVEGLLATPGDPLAYAEALDTLLGNPARAAALGRAARRAVEQRHAHTHTAAQAVALYTRTLGG</sequence>
<dbReference type="InterPro" id="IPR050194">
    <property type="entry name" value="Glycosyltransferase_grp1"/>
</dbReference>
<dbReference type="Proteomes" id="UP000586093">
    <property type="component" value="Unassembled WGS sequence"/>
</dbReference>
<comment type="caution">
    <text evidence="2">The sequence shown here is derived from an EMBL/GenBank/DDBJ whole genome shotgun (WGS) entry which is preliminary data.</text>
</comment>
<dbReference type="Gene3D" id="3.40.50.2000">
    <property type="entry name" value="Glycogen Phosphorylase B"/>
    <property type="match status" value="2"/>
</dbReference>
<dbReference type="AlphaFoldDB" id="A0A839HUL5"/>
<dbReference type="GO" id="GO:0016757">
    <property type="term" value="F:glycosyltransferase activity"/>
    <property type="evidence" value="ECO:0007669"/>
    <property type="project" value="UniProtKB-ARBA"/>
</dbReference>
<dbReference type="EMBL" id="JACIVI010000008">
    <property type="protein sequence ID" value="MBB1163329.1"/>
    <property type="molecule type" value="Genomic_DNA"/>
</dbReference>
<accession>A0A839HUL5</accession>